<reference evidence="1" key="1">
    <citation type="submission" date="2015-06" db="UniProtKB">
        <authorList>
            <consortium name="EnsemblPlants"/>
        </authorList>
    </citation>
    <scope>IDENTIFICATION</scope>
</reference>
<organism evidence="1">
    <name type="scientific">Aegilops tauschii</name>
    <name type="common">Tausch's goatgrass</name>
    <name type="synonym">Aegilops squarrosa</name>
    <dbReference type="NCBI Taxonomy" id="37682"/>
    <lineage>
        <taxon>Eukaryota</taxon>
        <taxon>Viridiplantae</taxon>
        <taxon>Streptophyta</taxon>
        <taxon>Embryophyta</taxon>
        <taxon>Tracheophyta</taxon>
        <taxon>Spermatophyta</taxon>
        <taxon>Magnoliopsida</taxon>
        <taxon>Liliopsida</taxon>
        <taxon>Poales</taxon>
        <taxon>Poaceae</taxon>
        <taxon>BOP clade</taxon>
        <taxon>Pooideae</taxon>
        <taxon>Triticodae</taxon>
        <taxon>Triticeae</taxon>
        <taxon>Triticinae</taxon>
        <taxon>Aegilops</taxon>
    </lineage>
</organism>
<name>R7W839_AEGTA</name>
<protein>
    <submittedName>
        <fullName evidence="1">Uncharacterized protein</fullName>
    </submittedName>
</protein>
<evidence type="ECO:0000313" key="1">
    <source>
        <dbReference type="EnsemblPlants" id="EMT17343"/>
    </source>
</evidence>
<dbReference type="EnsemblPlants" id="EMT17343">
    <property type="protein sequence ID" value="EMT17343"/>
    <property type="gene ID" value="F775_02527"/>
</dbReference>
<dbReference type="AlphaFoldDB" id="R7W839"/>
<accession>R7W839</accession>
<sequence>MQEFTSNKDNGAGKKGVPALHKLYVTPRTTNDNRRAIYGENGVTVGNKKPVPADYFHAAAALLSPGSARGLGQEHVGLSQASQPPPPVGLLHYGGQNFMGDIMPVGLLHYDSQKGQNFMGAAMPANVVGQYQQQHRHYSREVAPPAPPGLHDEDAPSDNLSMPMDQFMRIFDKPAETVKGEPEWRSLEDIVDHDEFVNINKDG</sequence>
<proteinExistence type="predicted"/>